<name>A0ABR9WG07_9BACT</name>
<evidence type="ECO:0000313" key="2">
    <source>
        <dbReference type="EMBL" id="MBE9464438.1"/>
    </source>
</evidence>
<dbReference type="Proteomes" id="UP000634134">
    <property type="component" value="Unassembled WGS sequence"/>
</dbReference>
<accession>A0ABR9WG07</accession>
<evidence type="ECO:0000256" key="1">
    <source>
        <dbReference type="SAM" id="Coils"/>
    </source>
</evidence>
<comment type="caution">
    <text evidence="2">The sequence shown here is derived from an EMBL/GenBank/DDBJ whole genome shotgun (WGS) entry which is preliminary data.</text>
</comment>
<proteinExistence type="predicted"/>
<protein>
    <submittedName>
        <fullName evidence="2">Pseudouridylate synthase</fullName>
    </submittedName>
</protein>
<feature type="coiled-coil region" evidence="1">
    <location>
        <begin position="117"/>
        <end position="151"/>
    </location>
</feature>
<gene>
    <name evidence="2" type="ORF">IEE83_21340</name>
</gene>
<keyword evidence="1" id="KW-0175">Coiled coil</keyword>
<dbReference type="EMBL" id="JACYGY010000001">
    <property type="protein sequence ID" value="MBE9464438.1"/>
    <property type="molecule type" value="Genomic_DNA"/>
</dbReference>
<keyword evidence="3" id="KW-1185">Reference proteome</keyword>
<evidence type="ECO:0000313" key="3">
    <source>
        <dbReference type="Proteomes" id="UP000634134"/>
    </source>
</evidence>
<organism evidence="2 3">
    <name type="scientific">Dyadobacter subterraneus</name>
    <dbReference type="NCBI Taxonomy" id="2773304"/>
    <lineage>
        <taxon>Bacteria</taxon>
        <taxon>Pseudomonadati</taxon>
        <taxon>Bacteroidota</taxon>
        <taxon>Cytophagia</taxon>
        <taxon>Cytophagales</taxon>
        <taxon>Spirosomataceae</taxon>
        <taxon>Dyadobacter</taxon>
    </lineage>
</organism>
<reference evidence="3" key="1">
    <citation type="submission" date="2023-07" db="EMBL/GenBank/DDBJ databases">
        <title>Dyadobacter sp. nov 'subterranea' isolated from contaminted grondwater.</title>
        <authorList>
            <person name="Szabo I."/>
            <person name="Al-Omari J."/>
            <person name="Szerdahelyi S.G."/>
            <person name="Rado J."/>
        </authorList>
    </citation>
    <scope>NUCLEOTIDE SEQUENCE [LARGE SCALE GENOMIC DNA]</scope>
    <source>
        <strain evidence="3">UP-52</strain>
    </source>
</reference>
<sequence>MSPTDTIFSIFEESLAAYSFPDKFTFPFDYEPHPLSLLAVEKLQSHLENQDEWDHNFGLKPDQEGAVIGKMFGVLVVRTEEDEIGYLSAFSGKLAGGNHHSKFVPPIFDGMADGGFLNTGMEKLSQISQQIKELEDQESGTQEEVETLKTIRKAHSVSLQQEIFEQYNFLNQDGEEKSLCEIFENASYKNPPAGAGECAAPKLLQYAFLQNMQPIAMAEFWWGLSPKSDFWKHGHFYPACREKCEPILGHMLAGIEMDEKPV</sequence>